<dbReference type="PANTHER" id="PTHR36978:SF4">
    <property type="entry name" value="P-LOOP CONTAINING NUCLEOSIDE TRIPHOSPHATE HYDROLASE PROTEIN"/>
    <property type="match status" value="1"/>
</dbReference>
<dbReference type="Proteomes" id="UP001390339">
    <property type="component" value="Unassembled WGS sequence"/>
</dbReference>
<feature type="transmembrane region" description="Helical" evidence="5">
    <location>
        <begin position="566"/>
        <end position="587"/>
    </location>
</feature>
<dbReference type="InterPro" id="IPR027417">
    <property type="entry name" value="P-loop_NTPase"/>
</dbReference>
<evidence type="ECO:0000313" key="7">
    <source>
        <dbReference type="EMBL" id="KAK8849201.1"/>
    </source>
</evidence>
<evidence type="ECO:0000256" key="5">
    <source>
        <dbReference type="SAM" id="Phobius"/>
    </source>
</evidence>
<comment type="caution">
    <text evidence="7">The sequence shown here is derived from an EMBL/GenBank/DDBJ whole genome shotgun (WGS) entry which is preliminary data.</text>
</comment>
<sequence>MSYPKSGLKIIVAGLPRTGTMSMKAALEQLGYGPCHHLLEPACQITRLRKSAAILNMPGGAKRQQALEQLLDGYEVFLDVPGSACVDDLLALYPEAKVILTTRKDPQSWLDSYVSIFQPLTAPSFRLIGFWAPGAHNCARMVMGWNRVYAHRFPGVQVPSVDMYERHSAHIRAIAPSGNLLEIPVGSGWEPLCEFLHRPVPTQEFPKRNERSYLVNINRLTYACGSLIWGLIILWGPSLIQQVLRNEFLAVVLVIQAMLFMAMLHSHKLPAPMAVRASVIFAVALLLYRSFVNGAIFSFTGNGVTNAVTFSCLCIQLLRAADELLLDPYPDHPSDTIDAFNVLWNMREVGTPRQIAHLPKSGSVAKPGYGPSRPKFFLRSSLTIVVSYLLLELTTMAPSAADSPKPNSILEHVLAKVLGTVAFWLVLSLYLSLIYSVLAAFQVLLFLNEPSDWPPLFGALSETWSVRRFWGIRWHQTLRKTFGSHARHFLMLLGVSPDGSVGRYATLTLVFAMSGALHWMADRILRVPWSESGAMHYFLLQALGVFTEDVFMAAHRRHPLVRSPRMQRAIGYIWVVTCLVLSTSEWMEPTSSWYE</sequence>
<dbReference type="Gene3D" id="3.40.50.300">
    <property type="entry name" value="P-loop containing nucleotide triphosphate hydrolases"/>
    <property type="match status" value="1"/>
</dbReference>
<dbReference type="InterPro" id="IPR032805">
    <property type="entry name" value="Wax_synthase_dom"/>
</dbReference>
<comment type="subcellular location">
    <subcellularLocation>
        <location evidence="1">Membrane</location>
        <topology evidence="1">Multi-pass membrane protein</topology>
    </subcellularLocation>
</comment>
<dbReference type="EMBL" id="JAPCWZ010000010">
    <property type="protein sequence ID" value="KAK8849201.1"/>
    <property type="molecule type" value="Genomic_DNA"/>
</dbReference>
<feature type="transmembrane region" description="Helical" evidence="5">
    <location>
        <begin position="273"/>
        <end position="291"/>
    </location>
</feature>
<organism evidence="7 8">
    <name type="scientific">Apiospora arundinis</name>
    <dbReference type="NCBI Taxonomy" id="335852"/>
    <lineage>
        <taxon>Eukaryota</taxon>
        <taxon>Fungi</taxon>
        <taxon>Dikarya</taxon>
        <taxon>Ascomycota</taxon>
        <taxon>Pezizomycotina</taxon>
        <taxon>Sordariomycetes</taxon>
        <taxon>Xylariomycetidae</taxon>
        <taxon>Amphisphaeriales</taxon>
        <taxon>Apiosporaceae</taxon>
        <taxon>Apiospora</taxon>
    </lineage>
</organism>
<evidence type="ECO:0000256" key="3">
    <source>
        <dbReference type="ARBA" id="ARBA00022989"/>
    </source>
</evidence>
<reference evidence="7 8" key="1">
    <citation type="journal article" date="2024" name="IMA Fungus">
        <title>Apiospora arundinis, a panoply of carbohydrate-active enzymes and secondary metabolites.</title>
        <authorList>
            <person name="Sorensen T."/>
            <person name="Petersen C."/>
            <person name="Muurmann A.T."/>
            <person name="Christiansen J.V."/>
            <person name="Brundto M.L."/>
            <person name="Overgaard C.K."/>
            <person name="Boysen A.T."/>
            <person name="Wollenberg R.D."/>
            <person name="Larsen T.O."/>
            <person name="Sorensen J.L."/>
            <person name="Nielsen K.L."/>
            <person name="Sondergaard T.E."/>
        </authorList>
    </citation>
    <scope>NUCLEOTIDE SEQUENCE [LARGE SCALE GENOMIC DNA]</scope>
    <source>
        <strain evidence="7 8">AAU 773</strain>
    </source>
</reference>
<evidence type="ECO:0000313" key="8">
    <source>
        <dbReference type="Proteomes" id="UP001390339"/>
    </source>
</evidence>
<keyword evidence="3 5" id="KW-1133">Transmembrane helix</keyword>
<evidence type="ECO:0000256" key="4">
    <source>
        <dbReference type="ARBA" id="ARBA00023136"/>
    </source>
</evidence>
<keyword evidence="2 5" id="KW-0812">Transmembrane</keyword>
<gene>
    <name evidence="7" type="ORF">PGQ11_015681</name>
</gene>
<dbReference type="InterPro" id="IPR040632">
    <property type="entry name" value="Sulfotransfer_4"/>
</dbReference>
<evidence type="ECO:0000256" key="2">
    <source>
        <dbReference type="ARBA" id="ARBA00022692"/>
    </source>
</evidence>
<dbReference type="Pfam" id="PF17784">
    <property type="entry name" value="Sulfotransfer_4"/>
    <property type="match status" value="1"/>
</dbReference>
<accession>A0ABR2HMF1</accession>
<proteinExistence type="predicted"/>
<keyword evidence="4 5" id="KW-0472">Membrane</keyword>
<feature type="transmembrane region" description="Helical" evidence="5">
    <location>
        <begin position="501"/>
        <end position="521"/>
    </location>
</feature>
<name>A0ABR2HMF1_9PEZI</name>
<protein>
    <recommendedName>
        <fullName evidence="6">Wax synthase domain-containing protein</fullName>
    </recommendedName>
</protein>
<dbReference type="Pfam" id="PF13813">
    <property type="entry name" value="MBOAT_2"/>
    <property type="match status" value="1"/>
</dbReference>
<keyword evidence="8" id="KW-1185">Reference proteome</keyword>
<feature type="transmembrane region" description="Helical" evidence="5">
    <location>
        <begin position="421"/>
        <end position="447"/>
    </location>
</feature>
<feature type="transmembrane region" description="Helical" evidence="5">
    <location>
        <begin position="217"/>
        <end position="236"/>
    </location>
</feature>
<feature type="transmembrane region" description="Helical" evidence="5">
    <location>
        <begin position="248"/>
        <end position="266"/>
    </location>
</feature>
<feature type="domain" description="Wax synthase" evidence="6">
    <location>
        <begin position="453"/>
        <end position="540"/>
    </location>
</feature>
<dbReference type="PANTHER" id="PTHR36978">
    <property type="entry name" value="P-LOOP CONTAINING NUCLEOTIDE TRIPHOSPHATE HYDROLASE"/>
    <property type="match status" value="1"/>
</dbReference>
<evidence type="ECO:0000256" key="1">
    <source>
        <dbReference type="ARBA" id="ARBA00004141"/>
    </source>
</evidence>
<dbReference type="SUPFAM" id="SSF52540">
    <property type="entry name" value="P-loop containing nucleoside triphosphate hydrolases"/>
    <property type="match status" value="1"/>
</dbReference>
<evidence type="ECO:0000259" key="6">
    <source>
        <dbReference type="Pfam" id="PF13813"/>
    </source>
</evidence>